<keyword evidence="5" id="KW-1185">Reference proteome</keyword>
<reference evidence="4 5" key="1">
    <citation type="submission" date="2024-04" db="EMBL/GenBank/DDBJ databases">
        <title>Flavobacterium sp. DGU11 16S ribosomal RNA gene Genome sequencing and assembly.</title>
        <authorList>
            <person name="Park S."/>
        </authorList>
    </citation>
    <scope>NUCLEOTIDE SEQUENCE [LARGE SCALE GENOMIC DNA]</scope>
    <source>
        <strain evidence="4 5">DGU11</strain>
    </source>
</reference>
<sequence length="647" mass="74143">MLKIILAVFLFFGLNAFAQLPTPSPPPVSLAEVAEKAHPKDSTVAAAYLYRYGKTWFELKGGYWVMVTEVYTRLKVYKKDGYSYANAQIVYYSDDRKAKGFFSEANTYNLVNGSIEKTPLKKDGEFEEEFQEDFTIKKIAMPNVKEGSVLEYKYTIRTPYFAAFSDWYFQYPIPANDVRYDVAIPIYFVYNVYSLGFVEIDESKTSIIYNDKTSVNDKQYSYKAKDVKAIKDDGYVNNIENYTSVLKHELAAVRYPDMPPQLFSTDWVTVSSKIYRNENFGRELEFSSYFEKDIDKIVKEGYTPRQKADSIYAFVRDRMAWNEDMGYLCDDGVKKAYSSKTGNVAEINLMLTAMLRYAGLDANPVLVSTRSNGVAVFPNRYAYNYVISSVTIDGNIILLDATSKYCMPDILPAHALNWNGRLIKKGGESIEVNLMPKINSRENISIMAQIDAQGVVTGKARDIYFDYIANVFREVFAKVQKDEYIGQLESANKGMVISNYKIANDKDPSKILTEEYDFTNTMLSDVMGSKIYFSPMLFFATEENPFTAETRDYPIDFTYPVQQRHMINITLPEGYKVESLPQSLSLAMEDNIGSFKYNITVNGNKIQLSSTLDINFPNIPKEYYQTLKDFFRKMLEKQNEKIVLTKA</sequence>
<dbReference type="Proteomes" id="UP001464555">
    <property type="component" value="Unassembled WGS sequence"/>
</dbReference>
<dbReference type="InterPro" id="IPR002931">
    <property type="entry name" value="Transglutaminase-like"/>
</dbReference>
<dbReference type="Pfam" id="PF12969">
    <property type="entry name" value="DUF3857"/>
    <property type="match status" value="1"/>
</dbReference>
<dbReference type="EMBL" id="JBBYHR010000002">
    <property type="protein sequence ID" value="MEL1243663.1"/>
    <property type="molecule type" value="Genomic_DNA"/>
</dbReference>
<evidence type="ECO:0000313" key="4">
    <source>
        <dbReference type="EMBL" id="MEL1243663.1"/>
    </source>
</evidence>
<dbReference type="Gene3D" id="3.10.620.30">
    <property type="match status" value="1"/>
</dbReference>
<dbReference type="RefSeq" id="WP_341695977.1">
    <property type="nucleotide sequence ID" value="NZ_JBBYHR010000002.1"/>
</dbReference>
<dbReference type="InterPro" id="IPR038765">
    <property type="entry name" value="Papain-like_cys_pep_sf"/>
</dbReference>
<protein>
    <submittedName>
        <fullName evidence="4">DUF3857 domain-containing protein</fullName>
    </submittedName>
</protein>
<feature type="domain" description="Transglutaminase-like" evidence="2">
    <location>
        <begin position="296"/>
        <end position="373"/>
    </location>
</feature>
<evidence type="ECO:0000256" key="1">
    <source>
        <dbReference type="SAM" id="SignalP"/>
    </source>
</evidence>
<accession>A0ABU9HU22</accession>
<dbReference type="Gene3D" id="2.60.40.3140">
    <property type="match status" value="1"/>
</dbReference>
<evidence type="ECO:0000259" key="2">
    <source>
        <dbReference type="Pfam" id="PF01841"/>
    </source>
</evidence>
<feature type="chain" id="PRO_5047024842" evidence="1">
    <location>
        <begin position="19"/>
        <end position="647"/>
    </location>
</feature>
<dbReference type="Pfam" id="PF01841">
    <property type="entry name" value="Transglut_core"/>
    <property type="match status" value="1"/>
</dbReference>
<evidence type="ECO:0000259" key="3">
    <source>
        <dbReference type="Pfam" id="PF12969"/>
    </source>
</evidence>
<feature type="signal peptide" evidence="1">
    <location>
        <begin position="1"/>
        <end position="18"/>
    </location>
</feature>
<dbReference type="InterPro" id="IPR024618">
    <property type="entry name" value="DUF3857"/>
</dbReference>
<keyword evidence="1" id="KW-0732">Signal</keyword>
<comment type="caution">
    <text evidence="4">The sequence shown here is derived from an EMBL/GenBank/DDBJ whole genome shotgun (WGS) entry which is preliminary data.</text>
</comment>
<feature type="domain" description="DUF3857" evidence="3">
    <location>
        <begin position="68"/>
        <end position="231"/>
    </location>
</feature>
<evidence type="ECO:0000313" key="5">
    <source>
        <dbReference type="Proteomes" id="UP001464555"/>
    </source>
</evidence>
<dbReference type="SUPFAM" id="SSF54001">
    <property type="entry name" value="Cysteine proteinases"/>
    <property type="match status" value="1"/>
</dbReference>
<name>A0ABU9HU22_9FLAO</name>
<dbReference type="Gene3D" id="2.60.120.1130">
    <property type="match status" value="1"/>
</dbReference>
<gene>
    <name evidence="4" type="ORF">AAEO56_05275</name>
</gene>
<organism evidence="4 5">
    <name type="scientific">Flavobacterium arundinis</name>
    <dbReference type="NCBI Taxonomy" id="3139143"/>
    <lineage>
        <taxon>Bacteria</taxon>
        <taxon>Pseudomonadati</taxon>
        <taxon>Bacteroidota</taxon>
        <taxon>Flavobacteriia</taxon>
        <taxon>Flavobacteriales</taxon>
        <taxon>Flavobacteriaceae</taxon>
        <taxon>Flavobacterium</taxon>
    </lineage>
</organism>
<proteinExistence type="predicted"/>